<dbReference type="OrthoDB" id="7356349at2"/>
<dbReference type="InterPro" id="IPR027266">
    <property type="entry name" value="TrmE/GcvT-like"/>
</dbReference>
<dbReference type="AlphaFoldDB" id="A0A4U7MVM2"/>
<dbReference type="SUPFAM" id="SSF103025">
    <property type="entry name" value="Folate-binding domain"/>
    <property type="match status" value="1"/>
</dbReference>
<dbReference type="Gene3D" id="3.30.70.1520">
    <property type="entry name" value="Heterotetrameric sarcosine oxidase"/>
    <property type="match status" value="1"/>
</dbReference>
<sequence length="188" mass="20634">MVFVHNLNPITPLGGDTCRIHDFDGLKIVEQTNFALASVALRHNHSPAAIQAFLDTSLPTPGKWVAHAHLNAMWIGPDQWLVQAPYDTHELLATQIKMAVGDSASVTEQTDGWCQFEVSGSRCADVFERLCNIDIRAMSRGDVTRTLLHHLGCFVRCENTSDRFCVIGPRSSAESLLHALIASAKSVI</sequence>
<protein>
    <submittedName>
        <fullName evidence="1">Sarcosine oxidase, gamma subunit</fullName>
    </submittedName>
</protein>
<keyword evidence="2" id="KW-1185">Reference proteome</keyword>
<evidence type="ECO:0000313" key="1">
    <source>
        <dbReference type="EMBL" id="TKZ17190.1"/>
    </source>
</evidence>
<gene>
    <name evidence="1" type="ORF">FAP39_15160</name>
</gene>
<proteinExistence type="predicted"/>
<dbReference type="Proteomes" id="UP000306575">
    <property type="component" value="Unassembled WGS sequence"/>
</dbReference>
<evidence type="ECO:0000313" key="2">
    <source>
        <dbReference type="Proteomes" id="UP000306575"/>
    </source>
</evidence>
<dbReference type="Gene3D" id="3.30.1360.120">
    <property type="entry name" value="Probable tRNA modification gtpase trme, domain 1"/>
    <property type="match status" value="1"/>
</dbReference>
<dbReference type="EMBL" id="SULI01000026">
    <property type="protein sequence ID" value="TKZ17190.1"/>
    <property type="molecule type" value="Genomic_DNA"/>
</dbReference>
<organism evidence="1 2">
    <name type="scientific">Shimia litoralis</name>
    <dbReference type="NCBI Taxonomy" id="420403"/>
    <lineage>
        <taxon>Bacteria</taxon>
        <taxon>Pseudomonadati</taxon>
        <taxon>Pseudomonadota</taxon>
        <taxon>Alphaproteobacteria</taxon>
        <taxon>Rhodobacterales</taxon>
        <taxon>Roseobacteraceae</taxon>
    </lineage>
</organism>
<reference evidence="1 2" key="1">
    <citation type="submission" date="2019-04" db="EMBL/GenBank/DDBJ databases">
        <title>Genome sequence of Pelagicola litoralis CL-ES2.</title>
        <authorList>
            <person name="Cao J."/>
        </authorList>
    </citation>
    <scope>NUCLEOTIDE SEQUENCE [LARGE SCALE GENOMIC DNA]</scope>
    <source>
        <strain evidence="1 2">CL-ES2</strain>
    </source>
</reference>
<accession>A0A4U7MVM2</accession>
<comment type="caution">
    <text evidence="1">The sequence shown here is derived from an EMBL/GenBank/DDBJ whole genome shotgun (WGS) entry which is preliminary data.</text>
</comment>
<name>A0A4U7MVM2_9RHOB</name>